<dbReference type="PANTHER" id="PTHR30086">
    <property type="entry name" value="ARGININE EXPORTER PROTEIN ARGO"/>
    <property type="match status" value="1"/>
</dbReference>
<feature type="transmembrane region" description="Helical" evidence="7">
    <location>
        <begin position="40"/>
        <end position="59"/>
    </location>
</feature>
<feature type="transmembrane region" description="Helical" evidence="7">
    <location>
        <begin position="114"/>
        <end position="135"/>
    </location>
</feature>
<evidence type="ECO:0000256" key="4">
    <source>
        <dbReference type="ARBA" id="ARBA00022989"/>
    </source>
</evidence>
<evidence type="ECO:0000256" key="1">
    <source>
        <dbReference type="ARBA" id="ARBA00004651"/>
    </source>
</evidence>
<sequence>MDWSSLAQFLAATLLILITPGPIMVIIAHNTLRHRAMAGFSTAIGVEFGEACLLGAMFVGLSLSGELLPVLLRWLSLAGALYLIWLAAGALRLRHRPSRSPNLSRARPPVLDGLTIAFANPAALLFYAAFFPQFIDPDHSISMQIALLSAMYVCMRSVSASACVLTVARQCGRPSSQVPSAGQRPSCIFSPSHKVRQPGASPAAARIQA</sequence>
<proteinExistence type="predicted"/>
<feature type="transmembrane region" description="Helical" evidence="7">
    <location>
        <begin position="71"/>
        <end position="93"/>
    </location>
</feature>
<dbReference type="PANTHER" id="PTHR30086:SF20">
    <property type="entry name" value="ARGININE EXPORTER PROTEIN ARGO-RELATED"/>
    <property type="match status" value="1"/>
</dbReference>
<dbReference type="EMBL" id="CAKXZS010000030">
    <property type="protein sequence ID" value="CAH2404514.1"/>
    <property type="molecule type" value="Genomic_DNA"/>
</dbReference>
<evidence type="ECO:0000256" key="6">
    <source>
        <dbReference type="SAM" id="MobiDB-lite"/>
    </source>
</evidence>
<evidence type="ECO:0000256" key="7">
    <source>
        <dbReference type="SAM" id="Phobius"/>
    </source>
</evidence>
<evidence type="ECO:0000256" key="3">
    <source>
        <dbReference type="ARBA" id="ARBA00022692"/>
    </source>
</evidence>
<keyword evidence="3 7" id="KW-0812">Transmembrane</keyword>
<gene>
    <name evidence="8" type="ORF">MES4922_360137</name>
</gene>
<feature type="transmembrane region" description="Helical" evidence="7">
    <location>
        <begin position="6"/>
        <end position="28"/>
    </location>
</feature>
<comment type="caution">
    <text evidence="8">The sequence shown here is derived from an EMBL/GenBank/DDBJ whole genome shotgun (WGS) entry which is preliminary data.</text>
</comment>
<keyword evidence="4 7" id="KW-1133">Transmembrane helix</keyword>
<organism evidence="8 9">
    <name type="scientific">Mesorhizobium ventifaucium</name>
    <dbReference type="NCBI Taxonomy" id="666020"/>
    <lineage>
        <taxon>Bacteria</taxon>
        <taxon>Pseudomonadati</taxon>
        <taxon>Pseudomonadota</taxon>
        <taxon>Alphaproteobacteria</taxon>
        <taxon>Hyphomicrobiales</taxon>
        <taxon>Phyllobacteriaceae</taxon>
        <taxon>Mesorhizobium</taxon>
    </lineage>
</organism>
<comment type="subcellular location">
    <subcellularLocation>
        <location evidence="1">Cell membrane</location>
        <topology evidence="1">Multi-pass membrane protein</topology>
    </subcellularLocation>
</comment>
<keyword evidence="9" id="KW-1185">Reference proteome</keyword>
<dbReference type="Proteomes" id="UP001152604">
    <property type="component" value="Unassembled WGS sequence"/>
</dbReference>
<evidence type="ECO:0000313" key="9">
    <source>
        <dbReference type="Proteomes" id="UP001152604"/>
    </source>
</evidence>
<name>A0ABN8K557_9HYPH</name>
<keyword evidence="5 7" id="KW-0472">Membrane</keyword>
<accession>A0ABN8K557</accession>
<keyword evidence="2" id="KW-1003">Cell membrane</keyword>
<dbReference type="InterPro" id="IPR001123">
    <property type="entry name" value="LeuE-type"/>
</dbReference>
<evidence type="ECO:0000256" key="2">
    <source>
        <dbReference type="ARBA" id="ARBA00022475"/>
    </source>
</evidence>
<reference evidence="8" key="1">
    <citation type="submission" date="2022-03" db="EMBL/GenBank/DDBJ databases">
        <authorList>
            <person name="Brunel B."/>
        </authorList>
    </citation>
    <scope>NUCLEOTIDE SEQUENCE</scope>
    <source>
        <strain evidence="8">STM4922sample</strain>
    </source>
</reference>
<evidence type="ECO:0000313" key="8">
    <source>
        <dbReference type="EMBL" id="CAH2404514.1"/>
    </source>
</evidence>
<evidence type="ECO:0000256" key="5">
    <source>
        <dbReference type="ARBA" id="ARBA00023136"/>
    </source>
</evidence>
<feature type="region of interest" description="Disordered" evidence="6">
    <location>
        <begin position="189"/>
        <end position="209"/>
    </location>
</feature>
<protein>
    <submittedName>
        <fullName evidence="8">Threonine/homoserine/homoserine lactone efflux protein</fullName>
    </submittedName>
</protein>
<feature type="transmembrane region" description="Helical" evidence="7">
    <location>
        <begin position="141"/>
        <end position="167"/>
    </location>
</feature>
<dbReference type="Pfam" id="PF01810">
    <property type="entry name" value="LysE"/>
    <property type="match status" value="1"/>
</dbReference>